<dbReference type="Proteomes" id="UP000095230">
    <property type="component" value="Unassembled WGS sequence"/>
</dbReference>
<evidence type="ECO:0000259" key="1">
    <source>
        <dbReference type="SMART" id="SM00587"/>
    </source>
</evidence>
<name>A0A1E5IP12_SHECO</name>
<dbReference type="EMBL" id="MCBT01000048">
    <property type="protein sequence ID" value="OEG72282.1"/>
    <property type="molecule type" value="Genomic_DNA"/>
</dbReference>
<comment type="caution">
    <text evidence="2">The sequence shown here is derived from an EMBL/GenBank/DDBJ whole genome shotgun (WGS) entry which is preliminary data.</text>
</comment>
<dbReference type="Pfam" id="PF02958">
    <property type="entry name" value="EcKL"/>
    <property type="match status" value="1"/>
</dbReference>
<gene>
    <name evidence="2" type="ORF">BEL05_04690</name>
    <name evidence="3" type="ORF">BEL05_15920</name>
</gene>
<dbReference type="InterPro" id="IPR004119">
    <property type="entry name" value="EcKL"/>
</dbReference>
<evidence type="ECO:0000313" key="4">
    <source>
        <dbReference type="Proteomes" id="UP000095230"/>
    </source>
</evidence>
<dbReference type="InterPro" id="IPR015897">
    <property type="entry name" value="CHK_kinase-like"/>
</dbReference>
<dbReference type="SUPFAM" id="SSF56112">
    <property type="entry name" value="Protein kinase-like (PK-like)"/>
    <property type="match status" value="1"/>
</dbReference>
<dbReference type="PANTHER" id="PTHR11012:SF30">
    <property type="entry name" value="PROTEIN KINASE-LIKE DOMAIN-CONTAINING"/>
    <property type="match status" value="1"/>
</dbReference>
<dbReference type="Gene3D" id="3.90.1200.10">
    <property type="match status" value="1"/>
</dbReference>
<evidence type="ECO:0000313" key="3">
    <source>
        <dbReference type="EMBL" id="OEG75723.1"/>
    </source>
</evidence>
<protein>
    <recommendedName>
        <fullName evidence="1">CHK kinase-like domain-containing protein</fullName>
    </recommendedName>
</protein>
<dbReference type="AlphaFoldDB" id="A0A1E5IP12"/>
<dbReference type="OrthoDB" id="9769860at2"/>
<organism evidence="2 4">
    <name type="scientific">Shewanella colwelliana</name>
    <name type="common">Alteromonas colwelliana</name>
    <dbReference type="NCBI Taxonomy" id="23"/>
    <lineage>
        <taxon>Bacteria</taxon>
        <taxon>Pseudomonadati</taxon>
        <taxon>Pseudomonadota</taxon>
        <taxon>Gammaproteobacteria</taxon>
        <taxon>Alteromonadales</taxon>
        <taxon>Shewanellaceae</taxon>
        <taxon>Shewanella</taxon>
    </lineage>
</organism>
<dbReference type="RefSeq" id="WP_069669915.1">
    <property type="nucleotide sequence ID" value="NZ_MCBT01000001.1"/>
</dbReference>
<evidence type="ECO:0000313" key="2">
    <source>
        <dbReference type="EMBL" id="OEG72282.1"/>
    </source>
</evidence>
<accession>A0A1E5IP12</accession>
<sequence>MNLANYLCQTLNASEAIKLGTLQRLWSGYGEIARYKLLHNGKPQRYIVKLITPPKNALHPYQWNSDIGHQRKLHSYQVERQWYQHWSKRCHKDTLIPVYYQSLDDTTSNQTIIILSDLDQAGFTKRYEKLDGIQALAVIKWLAIFHASFIKVNPTPQWPEGLWTTGTYWHLETRQEEYNAMPDSQLKRLAAHIDAKLTQCPFQTIVHGDAKVANFCFSEQPAPTCPPKVAAVDFQYVGGGVGIKDLIYFLGSALSEHQLENGYESFINAYFSILCAELQTKLLTSEIVKIEQSWRELLPFAWADFHRFLVGWQPQHHKLNNFSQSMTQIALDQDNL</sequence>
<dbReference type="STRING" id="23.BEL05_04690"/>
<dbReference type="PANTHER" id="PTHR11012">
    <property type="entry name" value="PROTEIN KINASE-LIKE DOMAIN-CONTAINING"/>
    <property type="match status" value="1"/>
</dbReference>
<reference evidence="2 4" key="1">
    <citation type="submission" date="2016-07" db="EMBL/GenBank/DDBJ databases">
        <title>Whole-genome of two Shewanella species isolated from a digestive organ of sea cucumber Apostichopus japonicus Selenka 1867.</title>
        <authorList>
            <person name="Hong H.-H."/>
            <person name="Choi H."/>
            <person name="Cheon S."/>
            <person name="Oh J.-S."/>
            <person name="Lee H.-G."/>
            <person name="Park C."/>
        </authorList>
    </citation>
    <scope>NUCLEOTIDE SEQUENCE [LARGE SCALE GENOMIC DNA]</scope>
    <source>
        <strain evidence="2 4">CSB03KR</strain>
    </source>
</reference>
<dbReference type="SMART" id="SM00587">
    <property type="entry name" value="CHK"/>
    <property type="match status" value="1"/>
</dbReference>
<dbReference type="InterPro" id="IPR011009">
    <property type="entry name" value="Kinase-like_dom_sf"/>
</dbReference>
<proteinExistence type="predicted"/>
<feature type="domain" description="CHK kinase-like" evidence="1">
    <location>
        <begin position="113"/>
        <end position="280"/>
    </location>
</feature>
<dbReference type="EMBL" id="MCBT01000001">
    <property type="protein sequence ID" value="OEG75723.1"/>
    <property type="molecule type" value="Genomic_DNA"/>
</dbReference>